<comment type="caution">
    <text evidence="5">The sequence shown here is derived from an EMBL/GenBank/DDBJ whole genome shotgun (WGS) entry which is preliminary data.</text>
</comment>
<keyword evidence="4" id="KW-0460">Magnesium</keyword>
<dbReference type="Gene3D" id="3.40.50.1000">
    <property type="entry name" value="HAD superfamily/HAD-like"/>
    <property type="match status" value="1"/>
</dbReference>
<dbReference type="CDD" id="cd01627">
    <property type="entry name" value="HAD_TPP"/>
    <property type="match status" value="1"/>
</dbReference>
<dbReference type="Pfam" id="PF02358">
    <property type="entry name" value="Trehalose_PPase"/>
    <property type="match status" value="1"/>
</dbReference>
<comment type="similarity">
    <text evidence="2 4">Belongs to the trehalose phosphatase family.</text>
</comment>
<dbReference type="InterPro" id="IPR044651">
    <property type="entry name" value="OTSB-like"/>
</dbReference>
<evidence type="ECO:0000256" key="1">
    <source>
        <dbReference type="ARBA" id="ARBA00005199"/>
    </source>
</evidence>
<dbReference type="EMBL" id="JANCLU010000005">
    <property type="protein sequence ID" value="MCP8938335.1"/>
    <property type="molecule type" value="Genomic_DNA"/>
</dbReference>
<reference evidence="5 6" key="1">
    <citation type="submission" date="2022-07" db="EMBL/GenBank/DDBJ databases">
        <authorList>
            <person name="Li W.-J."/>
            <person name="Deng Q.-Q."/>
        </authorList>
    </citation>
    <scope>NUCLEOTIDE SEQUENCE [LARGE SCALE GENOMIC DNA]</scope>
    <source>
        <strain evidence="5 6">SYSU M60028</strain>
    </source>
</reference>
<dbReference type="PANTHER" id="PTHR43768">
    <property type="entry name" value="TREHALOSE 6-PHOSPHATE PHOSPHATASE"/>
    <property type="match status" value="1"/>
</dbReference>
<keyword evidence="6" id="KW-1185">Reference proteome</keyword>
<evidence type="ECO:0000256" key="4">
    <source>
        <dbReference type="RuleBase" id="RU361117"/>
    </source>
</evidence>
<sequence length="259" mass="27489">MPDDDLTPPGAWTSPPALFLDFDGTLVAIAPTPDAVEVAPDLAGVLARLRARLDGALAIVTGRPVAAIDDFLAPQRFDVAGLHGAELRLVGEGLRARPAAPALRDSVSRLRAAEAGGLVVEDKGRSVAVHWRLAPRREEMARIMMQREAELLGPGWRLQEGKSVLELLPAGASKGAAIAGLMTRRPYAGRTPIFIGDDVTDEHGFAEVDAAGGVSVRVGPGESRARRRIADPAALLACLRRWAAGGEPPFQEDRPEDRS</sequence>
<dbReference type="GO" id="GO:0004805">
    <property type="term" value="F:trehalose-phosphatase activity"/>
    <property type="evidence" value="ECO:0007669"/>
    <property type="project" value="UniProtKB-EC"/>
</dbReference>
<comment type="cofactor">
    <cofactor evidence="4">
        <name>Mg(2+)</name>
        <dbReference type="ChEBI" id="CHEBI:18420"/>
    </cofactor>
</comment>
<dbReference type="SUPFAM" id="SSF56784">
    <property type="entry name" value="HAD-like"/>
    <property type="match status" value="1"/>
</dbReference>
<comment type="function">
    <text evidence="4">Removes the phosphate from trehalose 6-phosphate to produce free trehalose.</text>
</comment>
<proteinExistence type="inferred from homology"/>
<keyword evidence="4" id="KW-0479">Metal-binding</keyword>
<organism evidence="5 6">
    <name type="scientific">Alsobacter ponti</name>
    <dbReference type="NCBI Taxonomy" id="2962936"/>
    <lineage>
        <taxon>Bacteria</taxon>
        <taxon>Pseudomonadati</taxon>
        <taxon>Pseudomonadota</taxon>
        <taxon>Alphaproteobacteria</taxon>
        <taxon>Hyphomicrobiales</taxon>
        <taxon>Alsobacteraceae</taxon>
        <taxon>Alsobacter</taxon>
    </lineage>
</organism>
<dbReference type="InterPro" id="IPR023214">
    <property type="entry name" value="HAD_sf"/>
</dbReference>
<dbReference type="InterPro" id="IPR036412">
    <property type="entry name" value="HAD-like_sf"/>
</dbReference>
<evidence type="ECO:0000313" key="6">
    <source>
        <dbReference type="Proteomes" id="UP001205890"/>
    </source>
</evidence>
<evidence type="ECO:0000256" key="2">
    <source>
        <dbReference type="ARBA" id="ARBA00008770"/>
    </source>
</evidence>
<evidence type="ECO:0000313" key="5">
    <source>
        <dbReference type="EMBL" id="MCP8938335.1"/>
    </source>
</evidence>
<protein>
    <recommendedName>
        <fullName evidence="4">Trehalose 6-phosphate phosphatase</fullName>
        <ecNumber evidence="4">3.1.3.12</ecNumber>
    </recommendedName>
</protein>
<dbReference type="NCBIfam" id="TIGR01484">
    <property type="entry name" value="HAD-SF-IIB"/>
    <property type="match status" value="1"/>
</dbReference>
<dbReference type="InterPro" id="IPR003337">
    <property type="entry name" value="Trehalose_PPase"/>
</dbReference>
<accession>A0ABT1LA01</accession>
<comment type="pathway">
    <text evidence="1 4">Glycan biosynthesis; trehalose biosynthesis.</text>
</comment>
<dbReference type="Proteomes" id="UP001205890">
    <property type="component" value="Unassembled WGS sequence"/>
</dbReference>
<dbReference type="Gene3D" id="3.30.70.1020">
    <property type="entry name" value="Trehalose-6-phosphate phosphatase related protein, domain 2"/>
    <property type="match status" value="1"/>
</dbReference>
<keyword evidence="3 4" id="KW-0378">Hydrolase</keyword>
<dbReference type="EC" id="3.1.3.12" evidence="4"/>
<dbReference type="InterPro" id="IPR006379">
    <property type="entry name" value="HAD-SF_hydro_IIB"/>
</dbReference>
<dbReference type="RefSeq" id="WP_254740145.1">
    <property type="nucleotide sequence ID" value="NZ_JANCLU010000005.1"/>
</dbReference>
<dbReference type="NCBIfam" id="TIGR00685">
    <property type="entry name" value="T6PP"/>
    <property type="match status" value="1"/>
</dbReference>
<evidence type="ECO:0000256" key="3">
    <source>
        <dbReference type="ARBA" id="ARBA00022801"/>
    </source>
</evidence>
<dbReference type="PROSITE" id="PS01228">
    <property type="entry name" value="COF_1"/>
    <property type="match status" value="1"/>
</dbReference>
<name>A0ABT1LA01_9HYPH</name>
<dbReference type="PANTHER" id="PTHR43768:SF3">
    <property type="entry name" value="TREHALOSE 6-PHOSPHATE PHOSPHATASE"/>
    <property type="match status" value="1"/>
</dbReference>
<comment type="catalytic activity">
    <reaction evidence="4">
        <text>alpha,alpha-trehalose 6-phosphate + H2O = alpha,alpha-trehalose + phosphate</text>
        <dbReference type="Rhea" id="RHEA:23420"/>
        <dbReference type="ChEBI" id="CHEBI:15377"/>
        <dbReference type="ChEBI" id="CHEBI:16551"/>
        <dbReference type="ChEBI" id="CHEBI:43474"/>
        <dbReference type="ChEBI" id="CHEBI:58429"/>
        <dbReference type="EC" id="3.1.3.12"/>
    </reaction>
</comment>
<gene>
    <name evidence="5" type="primary">otsB</name>
    <name evidence="5" type="ORF">NK718_07395</name>
</gene>